<organism evidence="2 3">
    <name type="scientific">Acer negundo</name>
    <name type="common">Box elder</name>
    <dbReference type="NCBI Taxonomy" id="4023"/>
    <lineage>
        <taxon>Eukaryota</taxon>
        <taxon>Viridiplantae</taxon>
        <taxon>Streptophyta</taxon>
        <taxon>Embryophyta</taxon>
        <taxon>Tracheophyta</taxon>
        <taxon>Spermatophyta</taxon>
        <taxon>Magnoliopsida</taxon>
        <taxon>eudicotyledons</taxon>
        <taxon>Gunneridae</taxon>
        <taxon>Pentapetalae</taxon>
        <taxon>rosids</taxon>
        <taxon>malvids</taxon>
        <taxon>Sapindales</taxon>
        <taxon>Sapindaceae</taxon>
        <taxon>Hippocastanoideae</taxon>
        <taxon>Acereae</taxon>
        <taxon>Acer</taxon>
    </lineage>
</organism>
<reference evidence="2" key="2">
    <citation type="submission" date="2023-02" db="EMBL/GenBank/DDBJ databases">
        <authorList>
            <person name="Swenson N.G."/>
            <person name="Wegrzyn J.L."/>
            <person name="Mcevoy S.L."/>
        </authorList>
    </citation>
    <scope>NUCLEOTIDE SEQUENCE</scope>
    <source>
        <strain evidence="2">91603</strain>
        <tissue evidence="2">Leaf</tissue>
    </source>
</reference>
<sequence>MRIQSHQRGGRVGSTVRFSSRLRKWDLQSEHGLRHNYQNKTRQYMNRRKRLCSHRPPSKLPLSKNQKRSSIDNCKHVAVPLDLR</sequence>
<accession>A0AAD5J6K8</accession>
<name>A0AAD5J6K8_ACENE</name>
<dbReference type="EMBL" id="JAJSOW010000101">
    <property type="protein sequence ID" value="KAI9182665.1"/>
    <property type="molecule type" value="Genomic_DNA"/>
</dbReference>
<gene>
    <name evidence="2" type="ORF">LWI28_027670</name>
</gene>
<reference evidence="2" key="1">
    <citation type="journal article" date="2022" name="Plant J.">
        <title>Strategies of tolerance reflected in two North American maple genomes.</title>
        <authorList>
            <person name="McEvoy S.L."/>
            <person name="Sezen U.U."/>
            <person name="Trouern-Trend A."/>
            <person name="McMahon S.M."/>
            <person name="Schaberg P.G."/>
            <person name="Yang J."/>
            <person name="Wegrzyn J.L."/>
            <person name="Swenson N.G."/>
        </authorList>
    </citation>
    <scope>NUCLEOTIDE SEQUENCE</scope>
    <source>
        <strain evidence="2">91603</strain>
    </source>
</reference>
<protein>
    <submittedName>
        <fullName evidence="2">Uncharacterized protein</fullName>
    </submittedName>
</protein>
<evidence type="ECO:0000313" key="2">
    <source>
        <dbReference type="EMBL" id="KAI9182665.1"/>
    </source>
</evidence>
<feature type="region of interest" description="Disordered" evidence="1">
    <location>
        <begin position="50"/>
        <end position="71"/>
    </location>
</feature>
<comment type="caution">
    <text evidence="2">The sequence shown here is derived from an EMBL/GenBank/DDBJ whole genome shotgun (WGS) entry which is preliminary data.</text>
</comment>
<dbReference type="AlphaFoldDB" id="A0AAD5J6K8"/>
<keyword evidence="3" id="KW-1185">Reference proteome</keyword>
<evidence type="ECO:0000256" key="1">
    <source>
        <dbReference type="SAM" id="MobiDB-lite"/>
    </source>
</evidence>
<proteinExistence type="predicted"/>
<dbReference type="Proteomes" id="UP001064489">
    <property type="component" value="Chromosome 4"/>
</dbReference>
<evidence type="ECO:0000313" key="3">
    <source>
        <dbReference type="Proteomes" id="UP001064489"/>
    </source>
</evidence>